<dbReference type="Proteomes" id="UP000235672">
    <property type="component" value="Unassembled WGS sequence"/>
</dbReference>
<sequence length="712" mass="79949">MATPEVNTLGFVGGSAVSSKDPVSVCRFCFNLNPELVPLVQEHVGAFFRKDGIKVILTQGGLMSASAARGCISCAVLLEGVLAHCSVLCDDVDWNPQENLNEVEIGFYPKSGLLLHASFETVLVSDPTRQPTPLDCYVEFYTRNGDPHLFPAFRFSGGEMPTNLSLDRCIEILKSWLDECSTNHPACNPPFPSKSQLPIRILDVSCLESGFVRLVESSHIQYKKYIALSHCWGEVHPITTVKSNLRDHFNQIPVRQLPATFRDAVMVTSALKIHSLWIDSLCIVQDDLDDWETEAKKMATVYRSSYLTLSALHSPNSQGGCFSSRYTKQHSVQENDKLTLMVPNESKPIQYRSVGNVMHSIMTRLIPENAHSLFLGSRPNDTPLGSRGWALQERLMSSRTLYFHYEELVWECQARLACECSGIQQYESLRKPTPPRSTFFLFSTKSNIHLEKNSSRETVLYQWLRLVTIYSTLKLSKRSDVLPAISGLARHFSGLAPLGVYLAGLWSCDLARSMLWEYAHVPHCDNTHTSILHDESMVSWSWASIVSGLGEQCQASYQDILMFGFYQDDQFNAEPEGSLGSTIQDSSVNPFRISSDKRLRVSGLFITVEYQVRRLFGFSLVLSFNGTELWFIPDADFSSPGPYQTIEGELLCCILVSRSISHGHEKPLQWVIVLKASKEQGVFRRVGFLKDHSLGKGKRWFENAEVATIIIA</sequence>
<dbReference type="OrthoDB" id="3562689at2759"/>
<dbReference type="EMBL" id="KZ613489">
    <property type="protein sequence ID" value="PMD19536.1"/>
    <property type="molecule type" value="Genomic_DNA"/>
</dbReference>
<evidence type="ECO:0000313" key="2">
    <source>
        <dbReference type="EMBL" id="PMD19536.1"/>
    </source>
</evidence>
<gene>
    <name evidence="2" type="ORF">NA56DRAFT_660638</name>
</gene>
<name>A0A2J6Q038_9HELO</name>
<dbReference type="STRING" id="1745343.A0A2J6Q038"/>
<dbReference type="PANTHER" id="PTHR33112">
    <property type="entry name" value="DOMAIN PROTEIN, PUTATIVE-RELATED"/>
    <property type="match status" value="1"/>
</dbReference>
<keyword evidence="3" id="KW-1185">Reference proteome</keyword>
<dbReference type="PANTHER" id="PTHR33112:SF9">
    <property type="entry name" value="HETEROKARYON INCOMPATIBILITY DOMAIN-CONTAINING PROTEIN"/>
    <property type="match status" value="1"/>
</dbReference>
<evidence type="ECO:0000313" key="3">
    <source>
        <dbReference type="Proteomes" id="UP000235672"/>
    </source>
</evidence>
<evidence type="ECO:0000259" key="1">
    <source>
        <dbReference type="Pfam" id="PF06985"/>
    </source>
</evidence>
<feature type="domain" description="Heterokaryon incompatibility" evidence="1">
    <location>
        <begin position="225"/>
        <end position="393"/>
    </location>
</feature>
<accession>A0A2J6Q038</accession>
<organism evidence="2 3">
    <name type="scientific">Hyaloscypha hepaticicola</name>
    <dbReference type="NCBI Taxonomy" id="2082293"/>
    <lineage>
        <taxon>Eukaryota</taxon>
        <taxon>Fungi</taxon>
        <taxon>Dikarya</taxon>
        <taxon>Ascomycota</taxon>
        <taxon>Pezizomycotina</taxon>
        <taxon>Leotiomycetes</taxon>
        <taxon>Helotiales</taxon>
        <taxon>Hyaloscyphaceae</taxon>
        <taxon>Hyaloscypha</taxon>
    </lineage>
</organism>
<protein>
    <submittedName>
        <fullName evidence="2">HET-domain-containing protein</fullName>
    </submittedName>
</protein>
<proteinExistence type="predicted"/>
<dbReference type="AlphaFoldDB" id="A0A2J6Q038"/>
<reference evidence="2 3" key="1">
    <citation type="submission" date="2016-05" db="EMBL/GenBank/DDBJ databases">
        <title>A degradative enzymes factory behind the ericoid mycorrhizal symbiosis.</title>
        <authorList>
            <consortium name="DOE Joint Genome Institute"/>
            <person name="Martino E."/>
            <person name="Morin E."/>
            <person name="Grelet G."/>
            <person name="Kuo A."/>
            <person name="Kohler A."/>
            <person name="Daghino S."/>
            <person name="Barry K."/>
            <person name="Choi C."/>
            <person name="Cichocki N."/>
            <person name="Clum A."/>
            <person name="Copeland A."/>
            <person name="Hainaut M."/>
            <person name="Haridas S."/>
            <person name="Labutti K."/>
            <person name="Lindquist E."/>
            <person name="Lipzen A."/>
            <person name="Khouja H.-R."/>
            <person name="Murat C."/>
            <person name="Ohm R."/>
            <person name="Olson A."/>
            <person name="Spatafora J."/>
            <person name="Veneault-Fourrey C."/>
            <person name="Henrissat B."/>
            <person name="Grigoriev I."/>
            <person name="Martin F."/>
            <person name="Perotto S."/>
        </authorList>
    </citation>
    <scope>NUCLEOTIDE SEQUENCE [LARGE SCALE GENOMIC DNA]</scope>
    <source>
        <strain evidence="2 3">UAMH 7357</strain>
    </source>
</reference>
<dbReference type="Pfam" id="PF06985">
    <property type="entry name" value="HET"/>
    <property type="match status" value="1"/>
</dbReference>
<dbReference type="InterPro" id="IPR010730">
    <property type="entry name" value="HET"/>
</dbReference>